<keyword evidence="2" id="KW-1185">Reference proteome</keyword>
<dbReference type="EMBL" id="JARJLG010000034">
    <property type="protein sequence ID" value="KAJ7765907.1"/>
    <property type="molecule type" value="Genomic_DNA"/>
</dbReference>
<protein>
    <submittedName>
        <fullName evidence="1">Uncharacterized protein</fullName>
    </submittedName>
</protein>
<accession>A0AAD7JJ39</accession>
<organism evidence="1 2">
    <name type="scientific">Mycena maculata</name>
    <dbReference type="NCBI Taxonomy" id="230809"/>
    <lineage>
        <taxon>Eukaryota</taxon>
        <taxon>Fungi</taxon>
        <taxon>Dikarya</taxon>
        <taxon>Basidiomycota</taxon>
        <taxon>Agaricomycotina</taxon>
        <taxon>Agaricomycetes</taxon>
        <taxon>Agaricomycetidae</taxon>
        <taxon>Agaricales</taxon>
        <taxon>Marasmiineae</taxon>
        <taxon>Mycenaceae</taxon>
        <taxon>Mycena</taxon>
    </lineage>
</organism>
<evidence type="ECO:0000313" key="1">
    <source>
        <dbReference type="EMBL" id="KAJ7765907.1"/>
    </source>
</evidence>
<evidence type="ECO:0000313" key="2">
    <source>
        <dbReference type="Proteomes" id="UP001215280"/>
    </source>
</evidence>
<dbReference type="AlphaFoldDB" id="A0AAD7JJ39"/>
<name>A0AAD7JJ39_9AGAR</name>
<dbReference type="Proteomes" id="UP001215280">
    <property type="component" value="Unassembled WGS sequence"/>
</dbReference>
<proteinExistence type="predicted"/>
<comment type="caution">
    <text evidence="1">The sequence shown here is derived from an EMBL/GenBank/DDBJ whole genome shotgun (WGS) entry which is preliminary data.</text>
</comment>
<reference evidence="1" key="1">
    <citation type="submission" date="2023-03" db="EMBL/GenBank/DDBJ databases">
        <title>Massive genome expansion in bonnet fungi (Mycena s.s.) driven by repeated elements and novel gene families across ecological guilds.</title>
        <authorList>
            <consortium name="Lawrence Berkeley National Laboratory"/>
            <person name="Harder C.B."/>
            <person name="Miyauchi S."/>
            <person name="Viragh M."/>
            <person name="Kuo A."/>
            <person name="Thoen E."/>
            <person name="Andreopoulos B."/>
            <person name="Lu D."/>
            <person name="Skrede I."/>
            <person name="Drula E."/>
            <person name="Henrissat B."/>
            <person name="Morin E."/>
            <person name="Kohler A."/>
            <person name="Barry K."/>
            <person name="LaButti K."/>
            <person name="Morin E."/>
            <person name="Salamov A."/>
            <person name="Lipzen A."/>
            <person name="Mereny Z."/>
            <person name="Hegedus B."/>
            <person name="Baldrian P."/>
            <person name="Stursova M."/>
            <person name="Weitz H."/>
            <person name="Taylor A."/>
            <person name="Grigoriev I.V."/>
            <person name="Nagy L.G."/>
            <person name="Martin F."/>
            <person name="Kauserud H."/>
        </authorList>
    </citation>
    <scope>NUCLEOTIDE SEQUENCE</scope>
    <source>
        <strain evidence="1">CBHHK188m</strain>
    </source>
</reference>
<sequence>MSSNKNTTDTNLLHFDFERLGCGTQDLEVVRVLSRIHTAAADPCTLLRVPLLVKALPAGAANAVHPTPLLVTHPSAEDAHDRVRAPLYNCRAMDVYVHPTPYTCILGVNNLFLHIFHPGCSGFAEQSISRGIPPVDAYVRLEVFVGPMLQRFSKCEAGAHWEPAAPDRRCADVHRRPTYVQGGQWRRSRCGARRTRALAQGHTKAQTRQSDHVHHGVVEWIGQPTQQAVGKIVDTSPNALKDYTVHSLQYAISALTLLESITRMSRRACFWCSGSADKLPAGQEVLKIWIA</sequence>
<gene>
    <name evidence="1" type="ORF">DFH07DRAFT_770048</name>
</gene>